<reference evidence="1" key="1">
    <citation type="submission" date="2018-10" db="EMBL/GenBank/DDBJ databases">
        <title>Effector identification in a new, highly contiguous assembly of the strawberry crown rot pathogen Phytophthora cactorum.</title>
        <authorList>
            <person name="Armitage A.D."/>
            <person name="Nellist C.F."/>
            <person name="Bates H."/>
            <person name="Vickerstaff R.J."/>
            <person name="Harrison R.J."/>
        </authorList>
    </citation>
    <scope>NUCLEOTIDE SEQUENCE</scope>
    <source>
        <strain evidence="1">4040</strain>
    </source>
</reference>
<organism evidence="1 2">
    <name type="scientific">Phytophthora cactorum</name>
    <dbReference type="NCBI Taxonomy" id="29920"/>
    <lineage>
        <taxon>Eukaryota</taxon>
        <taxon>Sar</taxon>
        <taxon>Stramenopiles</taxon>
        <taxon>Oomycota</taxon>
        <taxon>Peronosporomycetes</taxon>
        <taxon>Peronosporales</taxon>
        <taxon>Peronosporaceae</taxon>
        <taxon>Phytophthora</taxon>
    </lineage>
</organism>
<sequence length="164" mass="18533">MWVSSSTSVAARVPHWTLTNYLRSDIHYYRYQFSLSLDTVASRGYLEAVKWLFTHANPVSVVGAAVEMGHLSVVQYLWTQVLEADLKEKAVPVNGHFDMVRWLCENTVEEQEKYGDNYGQVMEYVLEIGNMNLSISIYRQAGVCLTTVVAGALETKPCPLHWAA</sequence>
<proteinExistence type="predicted"/>
<evidence type="ECO:0008006" key="3">
    <source>
        <dbReference type="Google" id="ProtNLM"/>
    </source>
</evidence>
<protein>
    <recommendedName>
        <fullName evidence="3">Ankyrin repeat-containing domain</fullName>
    </recommendedName>
</protein>
<accession>A0A8T1EEU1</accession>
<dbReference type="EMBL" id="RCMK01000049">
    <property type="protein sequence ID" value="KAG2951618.1"/>
    <property type="molecule type" value="Genomic_DNA"/>
</dbReference>
<dbReference type="Gene3D" id="1.25.40.20">
    <property type="entry name" value="Ankyrin repeat-containing domain"/>
    <property type="match status" value="1"/>
</dbReference>
<evidence type="ECO:0000313" key="2">
    <source>
        <dbReference type="Proteomes" id="UP000736787"/>
    </source>
</evidence>
<dbReference type="Proteomes" id="UP000736787">
    <property type="component" value="Unassembled WGS sequence"/>
</dbReference>
<evidence type="ECO:0000313" key="1">
    <source>
        <dbReference type="EMBL" id="KAG2951618.1"/>
    </source>
</evidence>
<dbReference type="AlphaFoldDB" id="A0A8T1EEU1"/>
<dbReference type="InterPro" id="IPR036770">
    <property type="entry name" value="Ankyrin_rpt-contain_sf"/>
</dbReference>
<gene>
    <name evidence="1" type="ORF">PC117_g3467</name>
</gene>
<name>A0A8T1EEU1_9STRA</name>
<dbReference type="VEuPathDB" id="FungiDB:PC110_g8186"/>
<dbReference type="SUPFAM" id="SSF48403">
    <property type="entry name" value="Ankyrin repeat"/>
    <property type="match status" value="1"/>
</dbReference>
<comment type="caution">
    <text evidence="1">The sequence shown here is derived from an EMBL/GenBank/DDBJ whole genome shotgun (WGS) entry which is preliminary data.</text>
</comment>